<reference evidence="3 4" key="1">
    <citation type="journal article" date="2007" name="Proc. Natl. Acad. Sci. U.S.A.">
        <title>The tiny eukaryote Ostreococcus provides genomic insights into the paradox of plankton speciation.</title>
        <authorList>
            <person name="Palenik B."/>
            <person name="Grimwood J."/>
            <person name="Aerts A."/>
            <person name="Rouze P."/>
            <person name="Salamov A."/>
            <person name="Putnam N."/>
            <person name="Dupont C."/>
            <person name="Jorgensen R."/>
            <person name="Derelle E."/>
            <person name="Rombauts S."/>
            <person name="Zhou K."/>
            <person name="Otillar R."/>
            <person name="Merchant S.S."/>
            <person name="Podell S."/>
            <person name="Gaasterland T."/>
            <person name="Napoli C."/>
            <person name="Gendler K."/>
            <person name="Manuell A."/>
            <person name="Tai V."/>
            <person name="Vallon O."/>
            <person name="Piganeau G."/>
            <person name="Jancek S."/>
            <person name="Heijde M."/>
            <person name="Jabbari K."/>
            <person name="Bowler C."/>
            <person name="Lohr M."/>
            <person name="Robbens S."/>
            <person name="Werner G."/>
            <person name="Dubchak I."/>
            <person name="Pazour G.J."/>
            <person name="Ren Q."/>
            <person name="Paulsen I."/>
            <person name="Delwiche C."/>
            <person name="Schmutz J."/>
            <person name="Rokhsar D."/>
            <person name="Van de Peer Y."/>
            <person name="Moreau H."/>
            <person name="Grigoriev I.V."/>
        </authorList>
    </citation>
    <scope>NUCLEOTIDE SEQUENCE [LARGE SCALE GENOMIC DNA]</scope>
    <source>
        <strain evidence="3 4">CCE9901</strain>
    </source>
</reference>
<organism evidence="3 4">
    <name type="scientific">Ostreococcus lucimarinus (strain CCE9901)</name>
    <dbReference type="NCBI Taxonomy" id="436017"/>
    <lineage>
        <taxon>Eukaryota</taxon>
        <taxon>Viridiplantae</taxon>
        <taxon>Chlorophyta</taxon>
        <taxon>Mamiellophyceae</taxon>
        <taxon>Mamiellales</taxon>
        <taxon>Bathycoccaceae</taxon>
        <taxon>Ostreococcus</taxon>
    </lineage>
</organism>
<feature type="compositionally biased region" description="Basic and acidic residues" evidence="1">
    <location>
        <begin position="243"/>
        <end position="252"/>
    </location>
</feature>
<dbReference type="Gramene" id="ABO96013">
    <property type="protein sequence ID" value="ABO96013"/>
    <property type="gene ID" value="OSTLU_31635"/>
</dbReference>
<feature type="transmembrane region" description="Helical" evidence="2">
    <location>
        <begin position="91"/>
        <end position="109"/>
    </location>
</feature>
<dbReference type="Pfam" id="PF10032">
    <property type="entry name" value="Pho88"/>
    <property type="match status" value="1"/>
</dbReference>
<dbReference type="GO" id="GO:0005783">
    <property type="term" value="C:endoplasmic reticulum"/>
    <property type="evidence" value="ECO:0007669"/>
    <property type="project" value="InterPro"/>
</dbReference>
<dbReference type="RefSeq" id="XP_001417720.1">
    <property type="nucleotide sequence ID" value="XM_001417683.1"/>
</dbReference>
<dbReference type="HOGENOM" id="CLU_1079034_0_0_1"/>
<dbReference type="OrthoDB" id="18139at2759"/>
<name>A4RXB4_OSTLU</name>
<keyword evidence="2" id="KW-0472">Membrane</keyword>
<proteinExistence type="predicted"/>
<dbReference type="GO" id="GO:0045047">
    <property type="term" value="P:protein targeting to ER"/>
    <property type="evidence" value="ECO:0007669"/>
    <property type="project" value="InterPro"/>
</dbReference>
<protein>
    <submittedName>
        <fullName evidence="3">Uncharacterized protein</fullName>
    </submittedName>
</protein>
<feature type="region of interest" description="Disordered" evidence="1">
    <location>
        <begin position="1"/>
        <end position="58"/>
    </location>
</feature>
<dbReference type="InterPro" id="IPR012098">
    <property type="entry name" value="SND3_fun"/>
</dbReference>
<feature type="region of interest" description="Disordered" evidence="1">
    <location>
        <begin position="209"/>
        <end position="258"/>
    </location>
</feature>
<dbReference type="GeneID" id="5002127"/>
<dbReference type="EMBL" id="CP000585">
    <property type="protein sequence ID" value="ABO96013.1"/>
    <property type="molecule type" value="Genomic_DNA"/>
</dbReference>
<dbReference type="OMA" id="AMASQWE"/>
<keyword evidence="4" id="KW-1185">Reference proteome</keyword>
<accession>A4RXB4</accession>
<dbReference type="AlphaFoldDB" id="A4RXB4"/>
<feature type="transmembrane region" description="Helical" evidence="2">
    <location>
        <begin position="158"/>
        <end position="179"/>
    </location>
</feature>
<keyword evidence="2" id="KW-0812">Transmembrane</keyword>
<keyword evidence="2" id="KW-1133">Transmembrane helix</keyword>
<evidence type="ECO:0000256" key="1">
    <source>
        <dbReference type="SAM" id="MobiDB-lite"/>
    </source>
</evidence>
<dbReference type="KEGG" id="olu:OSTLU_31635"/>
<evidence type="ECO:0000313" key="3">
    <source>
        <dbReference type="EMBL" id="ABO96013.1"/>
    </source>
</evidence>
<feature type="compositionally biased region" description="Basic and acidic residues" evidence="1">
    <location>
        <begin position="1"/>
        <end position="17"/>
    </location>
</feature>
<gene>
    <name evidence="3" type="ORF">OSTLU_31635</name>
</gene>
<feature type="compositionally biased region" description="Low complexity" evidence="1">
    <location>
        <begin position="21"/>
        <end position="43"/>
    </location>
</feature>
<evidence type="ECO:0000256" key="2">
    <source>
        <dbReference type="SAM" id="Phobius"/>
    </source>
</evidence>
<dbReference type="eggNOG" id="KOG4554">
    <property type="taxonomic scope" value="Eukaryota"/>
</dbReference>
<evidence type="ECO:0000313" key="4">
    <source>
        <dbReference type="Proteomes" id="UP000001568"/>
    </source>
</evidence>
<dbReference type="Proteomes" id="UP000001568">
    <property type="component" value="Chromosome 5"/>
</dbReference>
<sequence>MAKIEEMTDADAAREAKTPNAKATEGTKTATTTTTTTTTTATGGKRDSTTAPKPTPPTISPKMFISPILLMGGKRMGIDYKDPAHVAKIRMCFVVAMTMLALCFAHLWVTMKKRKKKLEEDTCEVKVKDVQSGETKTEKVTLYEHDVREFRKVLMSNIMGGCMVSMLHFAFKVVPPLLLQSIMMPLNLWDGNLWQVHVLSRGEKDNAKLRRPWEEPEQKSPFAAFAEAMSPETKANPKAIDASQKKAKDAKKNPKHKR</sequence>
<dbReference type="GO" id="GO:0005739">
    <property type="term" value="C:mitochondrion"/>
    <property type="evidence" value="ECO:0007669"/>
    <property type="project" value="TreeGrafter"/>
</dbReference>
<feature type="compositionally biased region" description="Basic and acidic residues" evidence="1">
    <location>
        <begin position="209"/>
        <end position="218"/>
    </location>
</feature>
<dbReference type="PANTHER" id="PTHR28112">
    <property type="entry name" value="SRP-INDEPENDENT TARGETING PROTEIN 3"/>
    <property type="match status" value="1"/>
</dbReference>
<dbReference type="PANTHER" id="PTHR28112:SF1">
    <property type="entry name" value="SRP-INDEPENDENT TARGETING PROTEIN 3"/>
    <property type="match status" value="1"/>
</dbReference>